<feature type="transmembrane region" description="Helical" evidence="1">
    <location>
        <begin position="237"/>
        <end position="260"/>
    </location>
</feature>
<dbReference type="InterPro" id="IPR038731">
    <property type="entry name" value="RgtA/B/C-like"/>
</dbReference>
<keyword evidence="1" id="KW-0812">Transmembrane</keyword>
<feature type="transmembrane region" description="Helical" evidence="1">
    <location>
        <begin position="141"/>
        <end position="159"/>
    </location>
</feature>
<comment type="caution">
    <text evidence="3">The sequence shown here is derived from an EMBL/GenBank/DDBJ whole genome shotgun (WGS) entry which is preliminary data.</text>
</comment>
<protein>
    <recommendedName>
        <fullName evidence="2">Glycosyltransferase RgtA/B/C/D-like domain-containing protein</fullName>
    </recommendedName>
</protein>
<keyword evidence="1" id="KW-1133">Transmembrane helix</keyword>
<dbReference type="AlphaFoldDB" id="A0A1G1WQ55"/>
<dbReference type="Proteomes" id="UP000177821">
    <property type="component" value="Unassembled WGS sequence"/>
</dbReference>
<feature type="transmembrane region" description="Helical" evidence="1">
    <location>
        <begin position="110"/>
        <end position="129"/>
    </location>
</feature>
<feature type="transmembrane region" description="Helical" evidence="1">
    <location>
        <begin position="272"/>
        <end position="292"/>
    </location>
</feature>
<feature type="transmembrane region" description="Helical" evidence="1">
    <location>
        <begin position="352"/>
        <end position="370"/>
    </location>
</feature>
<sequence length="509" mass="57970">MKITRFNLLVALVFLVGVGLRLYYFLTPDTKISMDEATYGVQAFHILKGERSVFFYNQPYTGTLSAYLAAMLFSIFGVSDVWLKTVPFIFSVLFLLTTYYLAWEVFKNKYICLISLLFISVTSPFWVNWTTRTGTGYPEMMVFGNLILILTLKIVFASLPKRQGLYFFLLGLCAGIGYWIQPAIIYYGLAAMTMIFLWKPTFFLLPTFYLVPLGFFLGAMPALIWNFQNSNLTNRSLFHKPFGVLGSIRDFFLLGLPVIIGVRKPFSETDFFTPLALVTEAIYGLAIGYSMFNRLKDTLSLGLGKLFASLIRLRSLKEYLKPQDILILNMLFVLVVFSLSSPFNQFVIEPRYISALYTSLPILLAAFVCLMWNRVKILGVFLGGIVLANNVYGLYSVPPNKFLDQYKLDPIISYLGERGVKYVYGEFDFSYRLVFETQEDIIATPGDNLFGAHRYPEYIKKVQLAPITQKACVFRLTKGDNCANIFGPQTPETKMVEINGFRVITYEGI</sequence>
<feature type="transmembrane region" description="Helical" evidence="1">
    <location>
        <begin position="325"/>
        <end position="346"/>
    </location>
</feature>
<name>A0A1G1WQ55_9BACT</name>
<proteinExistence type="predicted"/>
<keyword evidence="1" id="KW-0472">Membrane</keyword>
<feature type="transmembrane region" description="Helical" evidence="1">
    <location>
        <begin position="201"/>
        <end position="225"/>
    </location>
</feature>
<organism evidence="3 4">
    <name type="scientific">Candidatus Woykebacteria bacterium RIFCSPHIGHO2_02_FULL_43_16b</name>
    <dbReference type="NCBI Taxonomy" id="1802601"/>
    <lineage>
        <taxon>Bacteria</taxon>
        <taxon>Candidatus Woykeibacteriota</taxon>
    </lineage>
</organism>
<evidence type="ECO:0000313" key="4">
    <source>
        <dbReference type="Proteomes" id="UP000177821"/>
    </source>
</evidence>
<feature type="transmembrane region" description="Helical" evidence="1">
    <location>
        <begin position="6"/>
        <end position="26"/>
    </location>
</feature>
<accession>A0A1G1WQ55</accession>
<evidence type="ECO:0000256" key="1">
    <source>
        <dbReference type="SAM" id="Phobius"/>
    </source>
</evidence>
<feature type="transmembrane region" description="Helical" evidence="1">
    <location>
        <begin position="85"/>
        <end position="103"/>
    </location>
</feature>
<feature type="domain" description="Glycosyltransferase RgtA/B/C/D-like" evidence="2">
    <location>
        <begin position="64"/>
        <end position="225"/>
    </location>
</feature>
<gene>
    <name evidence="3" type="ORF">A3J50_00780</name>
</gene>
<feature type="transmembrane region" description="Helical" evidence="1">
    <location>
        <begin position="377"/>
        <end position="395"/>
    </location>
</feature>
<evidence type="ECO:0000259" key="2">
    <source>
        <dbReference type="Pfam" id="PF13231"/>
    </source>
</evidence>
<dbReference type="Pfam" id="PF13231">
    <property type="entry name" value="PMT_2"/>
    <property type="match status" value="1"/>
</dbReference>
<reference evidence="3 4" key="1">
    <citation type="journal article" date="2016" name="Nat. Commun.">
        <title>Thousands of microbial genomes shed light on interconnected biogeochemical processes in an aquifer system.</title>
        <authorList>
            <person name="Anantharaman K."/>
            <person name="Brown C.T."/>
            <person name="Hug L.A."/>
            <person name="Sharon I."/>
            <person name="Castelle C.J."/>
            <person name="Probst A.J."/>
            <person name="Thomas B.C."/>
            <person name="Singh A."/>
            <person name="Wilkins M.J."/>
            <person name="Karaoz U."/>
            <person name="Brodie E.L."/>
            <person name="Williams K.H."/>
            <person name="Hubbard S.S."/>
            <person name="Banfield J.F."/>
        </authorList>
    </citation>
    <scope>NUCLEOTIDE SEQUENCE [LARGE SCALE GENOMIC DNA]</scope>
</reference>
<feature type="transmembrane region" description="Helical" evidence="1">
    <location>
        <begin position="166"/>
        <end position="189"/>
    </location>
</feature>
<dbReference type="EMBL" id="MHCX01000014">
    <property type="protein sequence ID" value="OGY29741.1"/>
    <property type="molecule type" value="Genomic_DNA"/>
</dbReference>
<evidence type="ECO:0000313" key="3">
    <source>
        <dbReference type="EMBL" id="OGY29741.1"/>
    </source>
</evidence>